<proteinExistence type="predicted"/>
<evidence type="ECO:0000313" key="1">
    <source>
        <dbReference type="EMBL" id="JAA82559.1"/>
    </source>
</evidence>
<protein>
    <submittedName>
        <fullName evidence="1">Uncharacterized protein</fullName>
    </submittedName>
</protein>
<organism evidence="1">
    <name type="scientific">Pararge aegeria</name>
    <name type="common">speckled wood butterfly</name>
    <dbReference type="NCBI Taxonomy" id="116150"/>
    <lineage>
        <taxon>Eukaryota</taxon>
        <taxon>Metazoa</taxon>
        <taxon>Ecdysozoa</taxon>
        <taxon>Arthropoda</taxon>
        <taxon>Hexapoda</taxon>
        <taxon>Insecta</taxon>
        <taxon>Pterygota</taxon>
        <taxon>Neoptera</taxon>
        <taxon>Endopterygota</taxon>
        <taxon>Lepidoptera</taxon>
        <taxon>Glossata</taxon>
        <taxon>Ditrysia</taxon>
        <taxon>Papilionoidea</taxon>
        <taxon>Nymphalidae</taxon>
        <taxon>Satyrinae</taxon>
        <taxon>Satyrini</taxon>
        <taxon>Parargina</taxon>
        <taxon>Pararge</taxon>
    </lineage>
</organism>
<sequence length="68" mass="7914">MNGSIFRLMNLVYIRDFMYIQRIRASTSLTDSLGRKVNKQNNTNYDVLNNVINARTYGTFNDKTYGVL</sequence>
<dbReference type="AlphaFoldDB" id="S4NZ03"/>
<accession>S4NZ03</accession>
<dbReference type="EMBL" id="GAIX01010001">
    <property type="protein sequence ID" value="JAA82559.1"/>
    <property type="molecule type" value="Transcribed_RNA"/>
</dbReference>
<reference evidence="1" key="1">
    <citation type="journal article" date="2013" name="BMC Genomics">
        <title>Unscrambling butterfly oogenesis.</title>
        <authorList>
            <person name="Carter J.M."/>
            <person name="Baker S.C."/>
            <person name="Pink R."/>
            <person name="Carter D.R."/>
            <person name="Collins A."/>
            <person name="Tomlin J."/>
            <person name="Gibbs M."/>
            <person name="Breuker C.J."/>
        </authorList>
    </citation>
    <scope>NUCLEOTIDE SEQUENCE</scope>
    <source>
        <tissue evidence="1">Ovary</tissue>
    </source>
</reference>
<reference evidence="1" key="2">
    <citation type="submission" date="2013-05" db="EMBL/GenBank/DDBJ databases">
        <authorList>
            <person name="Carter J.-M."/>
            <person name="Baker S.C."/>
            <person name="Pink R."/>
            <person name="Carter D.R.F."/>
            <person name="Collins A."/>
            <person name="Tomlin J."/>
            <person name="Gibbs M."/>
            <person name="Breuker C.J."/>
        </authorList>
    </citation>
    <scope>NUCLEOTIDE SEQUENCE</scope>
    <source>
        <tissue evidence="1">Ovary</tissue>
    </source>
</reference>
<name>S4NZ03_9NEOP</name>